<gene>
    <name evidence="13" type="ORF">G6O67_003433</name>
</gene>
<feature type="transmembrane region" description="Helical" evidence="8">
    <location>
        <begin position="551"/>
        <end position="577"/>
    </location>
</feature>
<dbReference type="Pfam" id="PF02714">
    <property type="entry name" value="RSN1_7TM"/>
    <property type="match status" value="1"/>
</dbReference>
<feature type="transmembrane region" description="Helical" evidence="8">
    <location>
        <begin position="668"/>
        <end position="686"/>
    </location>
</feature>
<evidence type="ECO:0000313" key="13">
    <source>
        <dbReference type="EMBL" id="KAF4511660.1"/>
    </source>
</evidence>
<accession>A0A8H4PWA5</accession>
<evidence type="ECO:0000259" key="10">
    <source>
        <dbReference type="Pfam" id="PF12621"/>
    </source>
</evidence>
<evidence type="ECO:0000256" key="3">
    <source>
        <dbReference type="ARBA" id="ARBA00022448"/>
    </source>
</evidence>
<reference evidence="13 14" key="1">
    <citation type="journal article" date="2020" name="Genome Biol. Evol.">
        <title>A new high-quality draft genome assembly of the Chinese cordyceps Ophiocordyceps sinensis.</title>
        <authorList>
            <person name="Shu R."/>
            <person name="Zhang J."/>
            <person name="Meng Q."/>
            <person name="Zhang H."/>
            <person name="Zhou G."/>
            <person name="Li M."/>
            <person name="Wu P."/>
            <person name="Zhao Y."/>
            <person name="Chen C."/>
            <person name="Qin Q."/>
        </authorList>
    </citation>
    <scope>NUCLEOTIDE SEQUENCE [LARGE SCALE GENOMIC DNA]</scope>
    <source>
        <strain evidence="13 14">IOZ07</strain>
    </source>
</reference>
<feature type="transmembrane region" description="Helical" evidence="8">
    <location>
        <begin position="626"/>
        <end position="647"/>
    </location>
</feature>
<organism evidence="13 14">
    <name type="scientific">Ophiocordyceps sinensis</name>
    <dbReference type="NCBI Taxonomy" id="72228"/>
    <lineage>
        <taxon>Eukaryota</taxon>
        <taxon>Fungi</taxon>
        <taxon>Dikarya</taxon>
        <taxon>Ascomycota</taxon>
        <taxon>Pezizomycotina</taxon>
        <taxon>Sordariomycetes</taxon>
        <taxon>Hypocreomycetidae</taxon>
        <taxon>Hypocreales</taxon>
        <taxon>Ophiocordycipitaceae</taxon>
        <taxon>Ophiocordyceps</taxon>
    </lineage>
</organism>
<feature type="transmembrane region" description="Helical" evidence="8">
    <location>
        <begin position="503"/>
        <end position="531"/>
    </location>
</feature>
<evidence type="ECO:0000313" key="14">
    <source>
        <dbReference type="Proteomes" id="UP000557566"/>
    </source>
</evidence>
<dbReference type="InterPro" id="IPR022257">
    <property type="entry name" value="PHM7_ext"/>
</dbReference>
<dbReference type="InterPro" id="IPR045122">
    <property type="entry name" value="Csc1-like"/>
</dbReference>
<keyword evidence="3" id="KW-0813">Transport</keyword>
<feature type="transmembrane region" description="Helical" evidence="8">
    <location>
        <begin position="457"/>
        <end position="482"/>
    </location>
</feature>
<sequence length="877" mass="97429">MGSFISWINSTAGASTGGGQSSSDSQPQSVSGMISTLVPVLAVSLVYIVIFLILRRSQRRYYAPRTYLGSLRQNERSPDLPSGFFNWIGTFSKLPDAYALTHQGLDAYLFLRYLRVAFTIGLVSMCITWPILFPVNITGMGGLSQLEILSYSNVSVERSPNRFYAHVFVGWAVYGFVMYMIMRECIFFINLRQAYMLTPHYARRISSRTVLFTAVPSDYLDESRIRQMFNNSVRHVWIAGKADKLDELVEERDKVAMKLENAEVKLIKMANKARTKASKKGGAAADASNGHDDAETGNIAARYVPDKKRPSHRLGPLGLVGKKVDTIEWSRSELHRLVPATEQAQAEWSAGNFDKVRAIFVEFHTQSDAQAAYQVLTHHKALHMCPKEVGIKPQEVIWKNLSIPWWQLVIRRYAVYALIAALIIFWAIPVAIIGLIAQVNTLKKLPGLTWIDQIPAQILGVVSGLLPSVALSILMSYVPIIMRACAKLAGATTLTQAELFTQNAYFVFQVVQVFLVQTVFNSASTVIVQVAQNPASLFTILGSQLPTSANFYISFFIVQGITIATGVLTQVVGFFVFKLLYKFLAGTPRAMYAKWTTLSAILWGSLLPVFTNIICISLVYSVIAPLVLFWSTLAMALFYLAFRYNIFFVSETAVDTHGLIYPRALKQLFTGIYLAEICMVGLFAVSKAVGPAILMAIFLVFTILFHITMSKNLDPLLYGLPRSVQAQEQAIQSGEVESDAGKDAHGTIGKSGGLAPSNSGDSGDAKKGNFISRFFKPWEYADYATLRKLVPHEEDMDFERQYTDEVEAMAYLPPSVTSKTPTLWIPQDPAGVSKQEVALTSKVIAITDEGATLDEKNTITWDTEGARPPIWQEKVYY</sequence>
<dbReference type="AlphaFoldDB" id="A0A8H4PWA5"/>
<evidence type="ECO:0000259" key="11">
    <source>
        <dbReference type="Pfam" id="PF13967"/>
    </source>
</evidence>
<dbReference type="Pfam" id="PF13967">
    <property type="entry name" value="RSN1_TM"/>
    <property type="match status" value="1"/>
</dbReference>
<feature type="domain" description="CSC1/OSCA1-like cytosolic" evidence="12">
    <location>
        <begin position="207"/>
        <end position="400"/>
    </location>
</feature>
<dbReference type="GO" id="GO:0005227">
    <property type="term" value="F:calcium-activated cation channel activity"/>
    <property type="evidence" value="ECO:0007669"/>
    <property type="project" value="InterPro"/>
</dbReference>
<keyword evidence="6 8" id="KW-0472">Membrane</keyword>
<dbReference type="PANTHER" id="PTHR13018:SF26">
    <property type="entry name" value="DOMAIN PROTEIN, PUTATIVE (AFU_ORTHOLOGUE AFUA_5G10920)-RELATED"/>
    <property type="match status" value="1"/>
</dbReference>
<dbReference type="Proteomes" id="UP000557566">
    <property type="component" value="Unassembled WGS sequence"/>
</dbReference>
<feature type="domain" description="10TM putative phosphate transporter extracellular tail" evidence="10">
    <location>
        <begin position="774"/>
        <end position="869"/>
    </location>
</feature>
<dbReference type="Pfam" id="PF14703">
    <property type="entry name" value="PHM7_cyt"/>
    <property type="match status" value="1"/>
</dbReference>
<proteinExistence type="inferred from homology"/>
<dbReference type="EMBL" id="JAAVMX010000003">
    <property type="protein sequence ID" value="KAF4511660.1"/>
    <property type="molecule type" value="Genomic_DNA"/>
</dbReference>
<feature type="region of interest" description="Disordered" evidence="7">
    <location>
        <begin position="731"/>
        <end position="763"/>
    </location>
</feature>
<comment type="caution">
    <text evidence="13">The sequence shown here is derived from an EMBL/GenBank/DDBJ whole genome shotgun (WGS) entry which is preliminary data.</text>
</comment>
<comment type="subcellular location">
    <subcellularLocation>
        <location evidence="1">Membrane</location>
        <topology evidence="1">Multi-pass membrane protein</topology>
    </subcellularLocation>
</comment>
<name>A0A8H4PWA5_9HYPO</name>
<keyword evidence="14" id="KW-1185">Reference proteome</keyword>
<evidence type="ECO:0000256" key="5">
    <source>
        <dbReference type="ARBA" id="ARBA00022989"/>
    </source>
</evidence>
<feature type="transmembrane region" description="Helical" evidence="8">
    <location>
        <begin position="413"/>
        <end position="437"/>
    </location>
</feature>
<evidence type="ECO:0008006" key="15">
    <source>
        <dbReference type="Google" id="ProtNLM"/>
    </source>
</evidence>
<dbReference type="InterPro" id="IPR032880">
    <property type="entry name" value="CSC1/OSCA1-like_N"/>
</dbReference>
<evidence type="ECO:0000256" key="7">
    <source>
        <dbReference type="SAM" id="MobiDB-lite"/>
    </source>
</evidence>
<dbReference type="GO" id="GO:0005886">
    <property type="term" value="C:plasma membrane"/>
    <property type="evidence" value="ECO:0007669"/>
    <property type="project" value="TreeGrafter"/>
</dbReference>
<protein>
    <recommendedName>
        <fullName evidence="15">DUF221 domain-containing protein</fullName>
    </recommendedName>
</protein>
<dbReference type="PANTHER" id="PTHR13018">
    <property type="entry name" value="PROBABLE MEMBRANE PROTEIN DUF221-RELATED"/>
    <property type="match status" value="1"/>
</dbReference>
<dbReference type="InterPro" id="IPR003864">
    <property type="entry name" value="CSC1/OSCA1-like_7TM"/>
</dbReference>
<feature type="transmembrane region" description="Helical" evidence="8">
    <location>
        <begin position="598"/>
        <end position="620"/>
    </location>
</feature>
<dbReference type="Pfam" id="PF12621">
    <property type="entry name" value="PHM7_ext"/>
    <property type="match status" value="1"/>
</dbReference>
<dbReference type="OrthoDB" id="1076608at2759"/>
<feature type="domain" description="CSC1/OSCA1-like 7TM region" evidence="9">
    <location>
        <begin position="411"/>
        <end position="683"/>
    </location>
</feature>
<evidence type="ECO:0000259" key="9">
    <source>
        <dbReference type="Pfam" id="PF02714"/>
    </source>
</evidence>
<evidence type="ECO:0000256" key="1">
    <source>
        <dbReference type="ARBA" id="ARBA00004141"/>
    </source>
</evidence>
<comment type="similarity">
    <text evidence="2">Belongs to the CSC1 (TC 1.A.17) family.</text>
</comment>
<feature type="transmembrane region" description="Helical" evidence="8">
    <location>
        <begin position="113"/>
        <end position="133"/>
    </location>
</feature>
<feature type="transmembrane region" description="Helical" evidence="8">
    <location>
        <begin position="33"/>
        <end position="54"/>
    </location>
</feature>
<keyword evidence="4 8" id="KW-0812">Transmembrane</keyword>
<feature type="transmembrane region" description="Helical" evidence="8">
    <location>
        <begin position="692"/>
        <end position="709"/>
    </location>
</feature>
<evidence type="ECO:0000256" key="8">
    <source>
        <dbReference type="SAM" id="Phobius"/>
    </source>
</evidence>
<evidence type="ECO:0000256" key="6">
    <source>
        <dbReference type="ARBA" id="ARBA00023136"/>
    </source>
</evidence>
<evidence type="ECO:0000256" key="2">
    <source>
        <dbReference type="ARBA" id="ARBA00007779"/>
    </source>
</evidence>
<feature type="domain" description="CSC1/OSCA1-like N-terminal transmembrane" evidence="11">
    <location>
        <begin position="33"/>
        <end position="184"/>
    </location>
</feature>
<evidence type="ECO:0000256" key="4">
    <source>
        <dbReference type="ARBA" id="ARBA00022692"/>
    </source>
</evidence>
<keyword evidence="5 8" id="KW-1133">Transmembrane helix</keyword>
<dbReference type="InterPro" id="IPR027815">
    <property type="entry name" value="CSC1/OSCA1-like_cyt"/>
</dbReference>
<feature type="transmembrane region" description="Helical" evidence="8">
    <location>
        <begin position="163"/>
        <end position="182"/>
    </location>
</feature>
<evidence type="ECO:0000259" key="12">
    <source>
        <dbReference type="Pfam" id="PF14703"/>
    </source>
</evidence>